<evidence type="ECO:0000256" key="1">
    <source>
        <dbReference type="SAM" id="SignalP"/>
    </source>
</evidence>
<keyword evidence="1" id="KW-0732">Signal</keyword>
<dbReference type="AlphaFoldDB" id="A0A6V7NXQ6"/>
<proteinExistence type="predicted"/>
<organism evidence="2">
    <name type="scientific">Ananas comosus var. bracteatus</name>
    <name type="common">red pineapple</name>
    <dbReference type="NCBI Taxonomy" id="296719"/>
    <lineage>
        <taxon>Eukaryota</taxon>
        <taxon>Viridiplantae</taxon>
        <taxon>Streptophyta</taxon>
        <taxon>Embryophyta</taxon>
        <taxon>Tracheophyta</taxon>
        <taxon>Spermatophyta</taxon>
        <taxon>Magnoliopsida</taxon>
        <taxon>Liliopsida</taxon>
        <taxon>Poales</taxon>
        <taxon>Bromeliaceae</taxon>
        <taxon>Bromelioideae</taxon>
        <taxon>Ananas</taxon>
    </lineage>
</organism>
<feature type="chain" id="PRO_5028084407" evidence="1">
    <location>
        <begin position="18"/>
        <end position="128"/>
    </location>
</feature>
<protein>
    <submittedName>
        <fullName evidence="2">Uncharacterized protein</fullName>
    </submittedName>
</protein>
<feature type="signal peptide" evidence="1">
    <location>
        <begin position="1"/>
        <end position="17"/>
    </location>
</feature>
<sequence>MDFWLTLGLHFWRSCTGTRLVLYRYKVDGCTGTATGLVPVQGRLPRNPSLRLRFSQGLYRYKGPCTAPTPLGLSPELRRVENQLEAWVWSLLEERFLDLEDFEPCWKLLREPSTPGEARDRGKGIASG</sequence>
<gene>
    <name evidence="2" type="ORF">CB5_LOCUS6548</name>
</gene>
<evidence type="ECO:0000313" key="2">
    <source>
        <dbReference type="EMBL" id="CAD1823337.1"/>
    </source>
</evidence>
<reference evidence="2" key="1">
    <citation type="submission" date="2020-07" db="EMBL/GenBank/DDBJ databases">
        <authorList>
            <person name="Lin J."/>
        </authorList>
    </citation>
    <scope>NUCLEOTIDE SEQUENCE</scope>
</reference>
<accession>A0A6V7NXQ6</accession>
<dbReference type="EMBL" id="LR862143">
    <property type="protein sequence ID" value="CAD1823337.1"/>
    <property type="molecule type" value="Genomic_DNA"/>
</dbReference>
<name>A0A6V7NXQ6_ANACO</name>